<evidence type="ECO:0000259" key="1">
    <source>
        <dbReference type="Pfam" id="PF04069"/>
    </source>
</evidence>
<sequence length="347" mass="36827">MLFSTTPNRAVPRRALRRAAGAAAVLSAGLLATGCGLQPATSYVPAAGPGSIAEIVDGEPLTVTSKNFTEQLILGKIAVLAGQAAGFDVTDLTNVPGSQPVRELLLAGQADITWEYTGTAWLTYLGMSEGFPNQEEQFAAVYEADLANGLTWGDTAPLNNTYAMAIRTEAIEDLGGISTISDIAELPVEERTFCVEAEFNSRPDGMNPMLAHYGMARGEADGVPDDNISIFDTGAVYTATDNGDCNFGEVFSTDGRIDALDLTILEDDLGFFPAYNAAPVFYTETLEQHPGLEEVFGTIAPTLTDEALRAMNLRVDVEGEEPADVAFDFMVEQGFISEPEGPLGSDS</sequence>
<name>A0ABW4Q832_9MICC</name>
<dbReference type="Proteomes" id="UP001597307">
    <property type="component" value="Unassembled WGS sequence"/>
</dbReference>
<gene>
    <name evidence="2" type="ORF">ACFSFX_09660</name>
</gene>
<keyword evidence="3" id="KW-1185">Reference proteome</keyword>
<dbReference type="Gene3D" id="3.40.190.120">
    <property type="entry name" value="Osmoprotection protein (prox), domain 2"/>
    <property type="match status" value="1"/>
</dbReference>
<reference evidence="3" key="1">
    <citation type="journal article" date="2019" name="Int. J. Syst. Evol. Microbiol.">
        <title>The Global Catalogue of Microorganisms (GCM) 10K type strain sequencing project: providing services to taxonomists for standard genome sequencing and annotation.</title>
        <authorList>
            <consortium name="The Broad Institute Genomics Platform"/>
            <consortium name="The Broad Institute Genome Sequencing Center for Infectious Disease"/>
            <person name="Wu L."/>
            <person name="Ma J."/>
        </authorList>
    </citation>
    <scope>NUCLEOTIDE SEQUENCE [LARGE SCALE GENOMIC DNA]</scope>
    <source>
        <strain evidence="3">JCM 11496</strain>
    </source>
</reference>
<dbReference type="Gene3D" id="3.40.190.10">
    <property type="entry name" value="Periplasmic binding protein-like II"/>
    <property type="match status" value="1"/>
</dbReference>
<dbReference type="SUPFAM" id="SSF53850">
    <property type="entry name" value="Periplasmic binding protein-like II"/>
    <property type="match status" value="1"/>
</dbReference>
<proteinExistence type="predicted"/>
<accession>A0ABW4Q832</accession>
<dbReference type="Pfam" id="PF04069">
    <property type="entry name" value="OpuAC"/>
    <property type="match status" value="1"/>
</dbReference>
<dbReference type="CDD" id="cd13611">
    <property type="entry name" value="PBP2_YehZ"/>
    <property type="match status" value="1"/>
</dbReference>
<comment type="caution">
    <text evidence="2">The sequence shown here is derived from an EMBL/GenBank/DDBJ whole genome shotgun (WGS) entry which is preliminary data.</text>
</comment>
<dbReference type="InterPro" id="IPR007210">
    <property type="entry name" value="ABC_Gly_betaine_transp_sub-bd"/>
</dbReference>
<protein>
    <submittedName>
        <fullName evidence="2">Glycine betaine ABC transporter substrate-binding protein</fullName>
    </submittedName>
</protein>
<evidence type="ECO:0000313" key="3">
    <source>
        <dbReference type="Proteomes" id="UP001597307"/>
    </source>
</evidence>
<dbReference type="RefSeq" id="WP_343878355.1">
    <property type="nucleotide sequence ID" value="NZ_BAAAIJ010000013.1"/>
</dbReference>
<evidence type="ECO:0000313" key="2">
    <source>
        <dbReference type="EMBL" id="MFD1846863.1"/>
    </source>
</evidence>
<organism evidence="2 3">
    <name type="scientific">Arthrobacter flavus</name>
    <dbReference type="NCBI Taxonomy" id="95172"/>
    <lineage>
        <taxon>Bacteria</taxon>
        <taxon>Bacillati</taxon>
        <taxon>Actinomycetota</taxon>
        <taxon>Actinomycetes</taxon>
        <taxon>Micrococcales</taxon>
        <taxon>Micrococcaceae</taxon>
        <taxon>Arthrobacter</taxon>
    </lineage>
</organism>
<dbReference type="EMBL" id="JBHUGA010000030">
    <property type="protein sequence ID" value="MFD1846863.1"/>
    <property type="molecule type" value="Genomic_DNA"/>
</dbReference>
<feature type="domain" description="ABC-type glycine betaine transport system substrate-binding" evidence="1">
    <location>
        <begin position="60"/>
        <end position="330"/>
    </location>
</feature>